<evidence type="ECO:0000313" key="2">
    <source>
        <dbReference type="Proteomes" id="UP000179284"/>
    </source>
</evidence>
<proteinExistence type="predicted"/>
<dbReference type="Proteomes" id="UP000179284">
    <property type="component" value="Chromosome I"/>
</dbReference>
<name>A0A1D9P2U6_9FIRM</name>
<sequence length="1194" mass="132974">MAYDENLDAAGGGYTPQTFKINGTMLSYRHDAYDSEEMQKIQEYFDSVLDKMDEANEAIENSGIEGINKIGLAFSRVDVSNVEEKRGNLVDFTAGAYDDADEKIEDPFYQRIYNLMRATEEHKTMSVTYNESTIEIPFDYSTPENILAWMMNSVENMDADDILYTDDEETNELIKEYMTYDLQTGTYGFEAALDDWDNLSEKEQATLAHCYEYSYRQYEMVVDENSYGAKEKHDIVQRMANKFVEHQDVVGAEYFTPTQPIVNYSTPSDLIQTSIPSTNTSTPYVNSGYMTVSAAGKGMLDYLGEDSRGRKFVEDLNSRSFLPGDSTITVSHEGAATVFKLSSKDGKAYTSYQALSNPALFGVDSTISYCTSDQRSQAYVFHEAEVNPGAYAHMSELGVNLYGVASMLTAAENATDMEVLENLSRNTGNYYDVFTKSADSLSDSANDMILQYVVTLQYKYNGTSSYTYERELTAINSFYNDVDNAYSDSYWNRYFDLVKANMTQEEKVDLYISTDYVMSEEEAEEAYDYASKELKKYMYDASKNGYVDIATGEVSEYASKLKELEIKASAVQSLASSFCMPYEYLKILGEDLDVEIGGTLGEIGGDAIDDIFGTDYGIQVRNWEYEKFDEFDKRRDALNHTFTNSMLQHPIASGAGYFLGNALLYYATGPMFEGMAGAVGVESGLGLFVANQACQNVQDLVLDTSNLYARLTADGELSADDVKELEQNMALNAGVNLFFGSADAAVKAFSDSKSIKVADELLTTYKLTENSADFLKGLDNSQLSILVRNLEPEEAAKVLSRFSGETVDSVLKTLPDDAGKAVKDIMKGTKSGDAAATTMKTQASEVVADVIKNTETSETGAKLTGDALEANNVFRGDNFKAADSFNNSIDAAKRAELVDNNTKLTCPVDGNLDGTLKSNPDIVEPSAVKELEDLRSTVPEVTGDTVLQKVIPRDTVEKLLSGEWKTVQGCIAKAADAAPFTGTPGQIYKNLRMDYAGNPYKAIVENGDEVYILRYTTDDVPTNLDYPKLDPNYGPPCTESGFLGSPEVLIPEYTHINPAKITDGAIYKLNPDGSEQLVCYWDIGKQRMLSAENGKPYQMHHFATDKNKVYTHQMESIIKKYGLELDGDWNKELLPHQGRHPNAYHEFILDELRNIDLVANGDKRVFLELFESNIKKVIRENPDMLYSKYWKGIK</sequence>
<dbReference type="Pfam" id="PF14412">
    <property type="entry name" value="AHH"/>
    <property type="match status" value="1"/>
</dbReference>
<keyword evidence="2" id="KW-1185">Reference proteome</keyword>
<organism evidence="1 2">
    <name type="scientific">Butyrivibrio hungatei</name>
    <dbReference type="NCBI Taxonomy" id="185008"/>
    <lineage>
        <taxon>Bacteria</taxon>
        <taxon>Bacillati</taxon>
        <taxon>Bacillota</taxon>
        <taxon>Clostridia</taxon>
        <taxon>Lachnospirales</taxon>
        <taxon>Lachnospiraceae</taxon>
        <taxon>Butyrivibrio</taxon>
    </lineage>
</organism>
<dbReference type="RefSeq" id="WP_202816784.1">
    <property type="nucleotide sequence ID" value="NZ_CP017831.1"/>
</dbReference>
<reference evidence="2" key="1">
    <citation type="submission" date="2016-10" db="EMBL/GenBank/DDBJ databases">
        <title>The complete genome sequence of the rumen bacterium Butyrivibrio hungatei MB2003.</title>
        <authorList>
            <person name="Palevich N."/>
            <person name="Kelly W.J."/>
            <person name="Leahy S.C."/>
            <person name="Altermann E."/>
            <person name="Rakonjac J."/>
            <person name="Attwood G.T."/>
        </authorList>
    </citation>
    <scope>NUCLEOTIDE SEQUENCE [LARGE SCALE GENOMIC DNA]</scope>
    <source>
        <strain evidence="2">MB2003</strain>
    </source>
</reference>
<evidence type="ECO:0000313" key="1">
    <source>
        <dbReference type="EMBL" id="AOZ96918.1"/>
    </source>
</evidence>
<dbReference type="InterPro" id="IPR032871">
    <property type="entry name" value="AHH_dom_containing"/>
</dbReference>
<dbReference type="KEGG" id="bhu:bhn_I1885"/>
<accession>A0A1D9P2U6</accession>
<gene>
    <name evidence="1" type="ORF">bhn_I1885</name>
</gene>
<protein>
    <submittedName>
        <fullName evidence="1">Uncharacterized protein</fullName>
    </submittedName>
</protein>
<dbReference type="EMBL" id="CP017831">
    <property type="protein sequence ID" value="AOZ96918.1"/>
    <property type="molecule type" value="Genomic_DNA"/>
</dbReference>
<dbReference type="AlphaFoldDB" id="A0A1D9P2U6"/>